<gene>
    <name evidence="3" type="ORF">PGLA1383_LOCUS55159</name>
</gene>
<dbReference type="InterPro" id="IPR051130">
    <property type="entry name" value="Mito_struct-func_regulator"/>
</dbReference>
<organism evidence="3 4">
    <name type="scientific">Polarella glacialis</name>
    <name type="common">Dinoflagellate</name>
    <dbReference type="NCBI Taxonomy" id="89957"/>
    <lineage>
        <taxon>Eukaryota</taxon>
        <taxon>Sar</taxon>
        <taxon>Alveolata</taxon>
        <taxon>Dinophyceae</taxon>
        <taxon>Suessiales</taxon>
        <taxon>Suessiaceae</taxon>
        <taxon>Polarella</taxon>
    </lineage>
</organism>
<proteinExistence type="predicted"/>
<comment type="caution">
    <text evidence="3">The sequence shown here is derived from an EMBL/GenBank/DDBJ whole genome shotgun (WGS) entry which is preliminary data.</text>
</comment>
<dbReference type="PANTHER" id="PTHR43173:SF22">
    <property type="entry name" value="OS07G0227800 PROTEIN"/>
    <property type="match status" value="1"/>
</dbReference>
<evidence type="ECO:0000259" key="2">
    <source>
        <dbReference type="Pfam" id="PF03109"/>
    </source>
</evidence>
<dbReference type="AlphaFoldDB" id="A0A813HQ70"/>
<feature type="domain" description="ABC1 atypical kinase-like" evidence="2">
    <location>
        <begin position="185"/>
        <end position="435"/>
    </location>
</feature>
<feature type="region of interest" description="Disordered" evidence="1">
    <location>
        <begin position="56"/>
        <end position="77"/>
    </location>
</feature>
<dbReference type="PANTHER" id="PTHR43173">
    <property type="entry name" value="ABC1 FAMILY PROTEIN"/>
    <property type="match status" value="1"/>
</dbReference>
<dbReference type="CDD" id="cd05121">
    <property type="entry name" value="ABC1_ADCK3-like"/>
    <property type="match status" value="1"/>
</dbReference>
<keyword evidence="4" id="KW-1185">Reference proteome</keyword>
<evidence type="ECO:0000313" key="3">
    <source>
        <dbReference type="EMBL" id="CAE8640255.1"/>
    </source>
</evidence>
<accession>A0A813HQ70</accession>
<evidence type="ECO:0000313" key="4">
    <source>
        <dbReference type="Proteomes" id="UP000654075"/>
    </source>
</evidence>
<dbReference type="Proteomes" id="UP000654075">
    <property type="component" value="Unassembled WGS sequence"/>
</dbReference>
<evidence type="ECO:0000256" key="1">
    <source>
        <dbReference type="SAM" id="MobiDB-lite"/>
    </source>
</evidence>
<name>A0A813HQ70_POLGL</name>
<reference evidence="3" key="1">
    <citation type="submission" date="2021-02" db="EMBL/GenBank/DDBJ databases">
        <authorList>
            <person name="Dougan E. K."/>
            <person name="Rhodes N."/>
            <person name="Thang M."/>
            <person name="Chan C."/>
        </authorList>
    </citation>
    <scope>NUCLEOTIDE SEQUENCE</scope>
</reference>
<dbReference type="Pfam" id="PF03109">
    <property type="entry name" value="ABC1"/>
    <property type="match status" value="1"/>
</dbReference>
<dbReference type="EMBL" id="CAJNNV010032530">
    <property type="protein sequence ID" value="CAE8640255.1"/>
    <property type="molecule type" value="Genomic_DNA"/>
</dbReference>
<dbReference type="InterPro" id="IPR004147">
    <property type="entry name" value="ABC1_dom"/>
</dbReference>
<dbReference type="InterPro" id="IPR011009">
    <property type="entry name" value="Kinase-like_dom_sf"/>
</dbReference>
<protein>
    <recommendedName>
        <fullName evidence="2">ABC1 atypical kinase-like domain-containing protein</fullName>
    </recommendedName>
</protein>
<sequence>MAAVSVLAARRPQSFVRSIHPRSSRALLVSLLCALGAICAAISGAFCHWSGPHARNPQTRSGSRLGRSATAPASDSVACPLTGRSPEALAADALKLLQEIGDVTMSTGLDTALSRSFEAARAVALTAAEVVREPPEQFDEAFAARVLRQLFERLGPTYIKLGQFIASSPTVFPAAYVKEFQTCLDSTSKIPFEEVKRIVEAELGKPLTSVYSYFDPVPLAAASIAQVHAAKLRNKNGGPDHDVVVKVQKPGMDEVLKTDLGFVYLAARVLEFINPDLNIRGSLADIASDLRTSMLGELDFRQEQRNLDVFRKFLADNNLTEIAVAPMPFVEASSRRVLTMERLRGVPLVDLEGIKRYTDDPERTLVNALNVWSLSVQSCEFFHADVHAGNLMVLEDGRVGFIDFGIVGRLSPIMATAIDDISVALADSDAKGVARALISMGATVGKVDEVAFAADIQKLITRLGDASGNGTQGVVDESQIQDVVLDIAQAAKSAGSMEISLLGKHTRNSAATAPIWVELSESDSCWTRRVRRASTYSEAVDVTQSAIPGANSFVAKNIVNVIYDVDIALSGTLFAFRDRETAPPVVGPGPRAGVGWLTASGVRCKDQAGCSAFLGRVTTALRPFFLSLRAGDGRPLWQGEFSPTQVQLHACAMHRWAQILRLGMVPKWGGCRTLKAQHILPAPHIAPVTIRCCELAIWAG</sequence>
<dbReference type="SUPFAM" id="SSF56112">
    <property type="entry name" value="Protein kinase-like (PK-like)"/>
    <property type="match status" value="1"/>
</dbReference>
<dbReference type="OrthoDB" id="418525at2759"/>